<dbReference type="PANTHER" id="PTHR40115:SF1">
    <property type="entry name" value="INNER MEMBRANE PROTEIN WITH PEPSY TM HELIX"/>
    <property type="match status" value="1"/>
</dbReference>
<keyword evidence="4" id="KW-1185">Reference proteome</keyword>
<evidence type="ECO:0000256" key="2">
    <source>
        <dbReference type="SAM" id="Phobius"/>
    </source>
</evidence>
<evidence type="ECO:0000313" key="3">
    <source>
        <dbReference type="EMBL" id="GAA5166932.1"/>
    </source>
</evidence>
<reference evidence="4" key="1">
    <citation type="journal article" date="2019" name="Int. J. Syst. Evol. Microbiol.">
        <title>The Global Catalogue of Microorganisms (GCM) 10K type strain sequencing project: providing services to taxonomists for standard genome sequencing and annotation.</title>
        <authorList>
            <consortium name="The Broad Institute Genomics Platform"/>
            <consortium name="The Broad Institute Genome Sequencing Center for Infectious Disease"/>
            <person name="Wu L."/>
            <person name="Ma J."/>
        </authorList>
    </citation>
    <scope>NUCLEOTIDE SEQUENCE [LARGE SCALE GENOMIC DNA]</scope>
    <source>
        <strain evidence="4">JCM 18715</strain>
    </source>
</reference>
<feature type="transmembrane region" description="Helical" evidence="2">
    <location>
        <begin position="199"/>
        <end position="219"/>
    </location>
</feature>
<evidence type="ECO:0000313" key="4">
    <source>
        <dbReference type="Proteomes" id="UP001500547"/>
    </source>
</evidence>
<dbReference type="Pfam" id="PF16357">
    <property type="entry name" value="PepSY_TM_like_2"/>
    <property type="match status" value="1"/>
</dbReference>
<feature type="region of interest" description="Disordered" evidence="1">
    <location>
        <begin position="1"/>
        <end position="20"/>
    </location>
</feature>
<feature type="transmembrane region" description="Helical" evidence="2">
    <location>
        <begin position="168"/>
        <end position="193"/>
    </location>
</feature>
<evidence type="ECO:0000256" key="1">
    <source>
        <dbReference type="SAM" id="MobiDB-lite"/>
    </source>
</evidence>
<sequence>MSRPVTVPPSDNASHAAATRPRAGWRSQLGTWHWVSSALALAGMLFFALTGITLNHAELFERSTAEVTHREAVLPAPVLAAVNAQDDTAGHALPGVLQDWLAQNWQLAVYPKGVERSEDEVFIDLKRPGVDVSLSIDRHNGQIRYEEVDRGWVAWLNELHRGRNASGVWHAFITVFGVACLVFCITGLLILQQHARTRWTIWPVTGLGLLLPVLLMLLFGH</sequence>
<comment type="caution">
    <text evidence="3">The sequence shown here is derived from an EMBL/GenBank/DDBJ whole genome shotgun (WGS) entry which is preliminary data.</text>
</comment>
<gene>
    <name evidence="3" type="ORF">GCM10025770_24770</name>
</gene>
<dbReference type="RefSeq" id="WP_345533292.1">
    <property type="nucleotide sequence ID" value="NZ_BAABLD010000008.1"/>
</dbReference>
<dbReference type="InterPro" id="IPR032307">
    <property type="entry name" value="PepSY_TM-like_2"/>
</dbReference>
<organism evidence="3 4">
    <name type="scientific">Viridibacterium curvum</name>
    <dbReference type="NCBI Taxonomy" id="1101404"/>
    <lineage>
        <taxon>Bacteria</taxon>
        <taxon>Pseudomonadati</taxon>
        <taxon>Pseudomonadota</taxon>
        <taxon>Betaproteobacteria</taxon>
        <taxon>Rhodocyclales</taxon>
        <taxon>Rhodocyclaceae</taxon>
        <taxon>Viridibacterium</taxon>
    </lineage>
</organism>
<protein>
    <submittedName>
        <fullName evidence="3">PepSY-associated TM helix domain-containing protein</fullName>
    </submittedName>
</protein>
<dbReference type="PANTHER" id="PTHR40115">
    <property type="entry name" value="INNER MEMBRANE PROTEIN WITH PEPSY TM HELIX"/>
    <property type="match status" value="1"/>
</dbReference>
<keyword evidence="2" id="KW-0812">Transmembrane</keyword>
<accession>A0ABP9QT15</accession>
<proteinExistence type="predicted"/>
<dbReference type="Proteomes" id="UP001500547">
    <property type="component" value="Unassembled WGS sequence"/>
</dbReference>
<name>A0ABP9QT15_9RHOO</name>
<dbReference type="EMBL" id="BAABLD010000008">
    <property type="protein sequence ID" value="GAA5166932.1"/>
    <property type="molecule type" value="Genomic_DNA"/>
</dbReference>
<keyword evidence="2" id="KW-1133">Transmembrane helix</keyword>
<keyword evidence="2" id="KW-0472">Membrane</keyword>
<feature type="transmembrane region" description="Helical" evidence="2">
    <location>
        <begin position="32"/>
        <end position="54"/>
    </location>
</feature>